<dbReference type="EMBL" id="CAKXAJ010008416">
    <property type="protein sequence ID" value="CAH2210842.1"/>
    <property type="molecule type" value="Genomic_DNA"/>
</dbReference>
<evidence type="ECO:0000313" key="4">
    <source>
        <dbReference type="Proteomes" id="UP000838756"/>
    </source>
</evidence>
<organism evidence="3 4">
    <name type="scientific">Pararge aegeria aegeria</name>
    <dbReference type="NCBI Taxonomy" id="348720"/>
    <lineage>
        <taxon>Eukaryota</taxon>
        <taxon>Metazoa</taxon>
        <taxon>Ecdysozoa</taxon>
        <taxon>Arthropoda</taxon>
        <taxon>Hexapoda</taxon>
        <taxon>Insecta</taxon>
        <taxon>Pterygota</taxon>
        <taxon>Neoptera</taxon>
        <taxon>Endopterygota</taxon>
        <taxon>Lepidoptera</taxon>
        <taxon>Glossata</taxon>
        <taxon>Ditrysia</taxon>
        <taxon>Papilionoidea</taxon>
        <taxon>Nymphalidae</taxon>
        <taxon>Satyrinae</taxon>
        <taxon>Satyrini</taxon>
        <taxon>Parargina</taxon>
        <taxon>Pararge</taxon>
    </lineage>
</organism>
<evidence type="ECO:0000313" key="3">
    <source>
        <dbReference type="EMBL" id="CAH2210842.1"/>
    </source>
</evidence>
<feature type="non-terminal residue" evidence="3">
    <location>
        <position position="434"/>
    </location>
</feature>
<dbReference type="AlphaFoldDB" id="A0A8S4QML4"/>
<feature type="compositionally biased region" description="Polar residues" evidence="1">
    <location>
        <begin position="50"/>
        <end position="65"/>
    </location>
</feature>
<name>A0A8S4QML4_9NEOP</name>
<sequence length="434" mass="50048">MSDDSDYDPDYVPSSESTCSTDSDGYSDSESTDEDVTAQSLHQTQRDRPVQQSVDSSGQWSIPTGSRQKQFPLAFTSGIKNIPDTCKTELDYYSLFVDDEIINLMVTMTNCYANKTMILKVLRRSSRLVDWKDCDQNEIKKFLGLLIWMGIKKLPKISDYWSKNILYKNPVAGSVMSRNRFELLLRCWHFEDTYFYLSSNAGRLIRVKRLVDLITKKFQNYNTPGEYLTVDETMVAFRGRIVFMQYIPGKKHKYGIKLFKICDENGYVHDLIVYEGKKTTPGQNLSKDVVMNLSEKYLDAGRSIVTDNFYTSVDLAKSLLNRSTHLLGTVRKNRRGLPKDIISTKLHKGEMIAKENDDGILVLKWKDKRDVLALSTKHSVGFVTVRSKRNRRKTALKPSVIAEYNKYKSAIDFSDQMGSYCNPLRRNVRWFQKL</sequence>
<dbReference type="PANTHER" id="PTHR46599:SF3">
    <property type="entry name" value="PIGGYBAC TRANSPOSABLE ELEMENT-DERIVED PROTEIN 4"/>
    <property type="match status" value="1"/>
</dbReference>
<keyword evidence="4" id="KW-1185">Reference proteome</keyword>
<protein>
    <submittedName>
        <fullName evidence="3">Jg27097 protein</fullName>
    </submittedName>
</protein>
<feature type="domain" description="PiggyBac transposable element-derived protein" evidence="2">
    <location>
        <begin position="90"/>
        <end position="433"/>
    </location>
</feature>
<dbReference type="Proteomes" id="UP000838756">
    <property type="component" value="Unassembled WGS sequence"/>
</dbReference>
<gene>
    <name evidence="3" type="primary">jg27097</name>
    <name evidence="3" type="ORF">PAEG_LOCUS2700</name>
</gene>
<dbReference type="OrthoDB" id="5876240at2759"/>
<feature type="compositionally biased region" description="Acidic residues" evidence="1">
    <location>
        <begin position="25"/>
        <end position="36"/>
    </location>
</feature>
<evidence type="ECO:0000259" key="2">
    <source>
        <dbReference type="Pfam" id="PF13843"/>
    </source>
</evidence>
<dbReference type="PANTHER" id="PTHR46599">
    <property type="entry name" value="PIGGYBAC TRANSPOSABLE ELEMENT-DERIVED PROTEIN 4"/>
    <property type="match status" value="1"/>
</dbReference>
<feature type="region of interest" description="Disordered" evidence="1">
    <location>
        <begin position="1"/>
        <end position="65"/>
    </location>
</feature>
<proteinExistence type="predicted"/>
<reference evidence="3" key="1">
    <citation type="submission" date="2022-03" db="EMBL/GenBank/DDBJ databases">
        <authorList>
            <person name="Lindestad O."/>
        </authorList>
    </citation>
    <scope>NUCLEOTIDE SEQUENCE</scope>
</reference>
<comment type="caution">
    <text evidence="3">The sequence shown here is derived from an EMBL/GenBank/DDBJ whole genome shotgun (WGS) entry which is preliminary data.</text>
</comment>
<dbReference type="InterPro" id="IPR029526">
    <property type="entry name" value="PGBD"/>
</dbReference>
<dbReference type="Pfam" id="PF13843">
    <property type="entry name" value="DDE_Tnp_1_7"/>
    <property type="match status" value="1"/>
</dbReference>
<accession>A0A8S4QML4</accession>
<evidence type="ECO:0000256" key="1">
    <source>
        <dbReference type="SAM" id="MobiDB-lite"/>
    </source>
</evidence>